<comment type="caution">
    <text evidence="2">The sequence shown here is derived from an EMBL/GenBank/DDBJ whole genome shotgun (WGS) entry which is preliminary data.</text>
</comment>
<keyword evidence="1" id="KW-0472">Membrane</keyword>
<feature type="transmembrane region" description="Helical" evidence="1">
    <location>
        <begin position="73"/>
        <end position="106"/>
    </location>
</feature>
<evidence type="ECO:0008006" key="4">
    <source>
        <dbReference type="Google" id="ProtNLM"/>
    </source>
</evidence>
<keyword evidence="3" id="KW-1185">Reference proteome</keyword>
<feature type="transmembrane region" description="Helical" evidence="1">
    <location>
        <begin position="142"/>
        <end position="160"/>
    </location>
</feature>
<name>A0A918JMC7_9BURK</name>
<dbReference type="AlphaFoldDB" id="A0A918JMC7"/>
<feature type="transmembrane region" description="Helical" evidence="1">
    <location>
        <begin position="252"/>
        <end position="279"/>
    </location>
</feature>
<sequence length="525" mass="59927">MRFFSKINQNNLLHNRVLIVFFASLFLLVLIRTAWISDDAAITLRTVLNFTHGFGPTFNIDERVQAYTHPLWFLLLSVGSFILGNVFYTTFFLSIFISVATLIFLLGTQPRNLLALVLVGTAAVLSKSFVDFSTSGLENTLSHLILLIAVVYASLCLDKGKNRLTGFFLSCSALYLNRPDLLLIMLPMAIYLFYTAYRKPEHHVWKSILIASIPVVLWTGFSIFYYGFPFPNTAYAKLGTGIDLDERVVQGLIYILHVIIQDPITAFFIMAGIIIGIFSSVLNRWLSIGIILYLVYILSIGGDFMMGRFLSAPFFVSLIIIARESFSKLIAITLMVSIIVLGSRNIIPNFISGSSYSNQAISIYGVADERGYYYQRFGLLAATKNTFKQPQWFIYNEKVETICGELGFNSIRHGPGMHYIDTCALADPLLARLPAKYDPNWRIGHFYRQLPTNYQESLEKNKNLLADENTKKYWDSIRIVTRDGLFNKNRLFEIIKLNFGFIEKPDYDMYRYHNVKNKINGELEY</sequence>
<protein>
    <recommendedName>
        <fullName evidence="4">Glycosyltransferase RgtA/B/C/D-like domain-containing protein</fullName>
    </recommendedName>
</protein>
<dbReference type="Proteomes" id="UP000608345">
    <property type="component" value="Unassembled WGS sequence"/>
</dbReference>
<proteinExistence type="predicted"/>
<evidence type="ECO:0000313" key="2">
    <source>
        <dbReference type="EMBL" id="GGW89342.1"/>
    </source>
</evidence>
<feature type="transmembrane region" description="Helical" evidence="1">
    <location>
        <begin position="113"/>
        <end position="130"/>
    </location>
</feature>
<evidence type="ECO:0000313" key="3">
    <source>
        <dbReference type="Proteomes" id="UP000608345"/>
    </source>
</evidence>
<keyword evidence="1" id="KW-0812">Transmembrane</keyword>
<gene>
    <name evidence="2" type="ORF">GCM10011450_19530</name>
</gene>
<evidence type="ECO:0000256" key="1">
    <source>
        <dbReference type="SAM" id="Phobius"/>
    </source>
</evidence>
<reference evidence="2" key="2">
    <citation type="submission" date="2020-09" db="EMBL/GenBank/DDBJ databases">
        <authorList>
            <person name="Sun Q."/>
            <person name="Kim S."/>
        </authorList>
    </citation>
    <scope>NUCLEOTIDE SEQUENCE</scope>
    <source>
        <strain evidence="2">KCTC 23732</strain>
    </source>
</reference>
<dbReference type="RefSeq" id="WP_189385298.1">
    <property type="nucleotide sequence ID" value="NZ_BAABFY010000017.1"/>
</dbReference>
<feature type="transmembrane region" description="Helical" evidence="1">
    <location>
        <begin position="12"/>
        <end position="35"/>
    </location>
</feature>
<reference evidence="2" key="1">
    <citation type="journal article" date="2014" name="Int. J. Syst. Evol. Microbiol.">
        <title>Complete genome sequence of Corynebacterium casei LMG S-19264T (=DSM 44701T), isolated from a smear-ripened cheese.</title>
        <authorList>
            <consortium name="US DOE Joint Genome Institute (JGI-PGF)"/>
            <person name="Walter F."/>
            <person name="Albersmeier A."/>
            <person name="Kalinowski J."/>
            <person name="Ruckert C."/>
        </authorList>
    </citation>
    <scope>NUCLEOTIDE SEQUENCE</scope>
    <source>
        <strain evidence="2">KCTC 23732</strain>
    </source>
</reference>
<dbReference type="EMBL" id="BMYS01000013">
    <property type="protein sequence ID" value="GGW89342.1"/>
    <property type="molecule type" value="Genomic_DNA"/>
</dbReference>
<keyword evidence="1" id="KW-1133">Transmembrane helix</keyword>
<feature type="transmembrane region" description="Helical" evidence="1">
    <location>
        <begin position="209"/>
        <end position="228"/>
    </location>
</feature>
<feature type="transmembrane region" description="Helical" evidence="1">
    <location>
        <begin position="181"/>
        <end position="197"/>
    </location>
</feature>
<organism evidence="2 3">
    <name type="scientific">Advenella faeciporci</name>
    <dbReference type="NCBI Taxonomy" id="797535"/>
    <lineage>
        <taxon>Bacteria</taxon>
        <taxon>Pseudomonadati</taxon>
        <taxon>Pseudomonadota</taxon>
        <taxon>Betaproteobacteria</taxon>
        <taxon>Burkholderiales</taxon>
        <taxon>Alcaligenaceae</taxon>
    </lineage>
</organism>
<feature type="transmembrane region" description="Helical" evidence="1">
    <location>
        <begin position="285"/>
        <end position="305"/>
    </location>
</feature>
<accession>A0A918JMC7</accession>
<feature type="transmembrane region" description="Helical" evidence="1">
    <location>
        <begin position="326"/>
        <end position="347"/>
    </location>
</feature>